<accession>A0AA37SNC0</accession>
<dbReference type="SUPFAM" id="SSF102114">
    <property type="entry name" value="Radical SAM enzymes"/>
    <property type="match status" value="1"/>
</dbReference>
<keyword evidence="4" id="KW-0547">Nucleotide-binding</keyword>
<dbReference type="EMBL" id="BSOH01000014">
    <property type="protein sequence ID" value="GLR17933.1"/>
    <property type="molecule type" value="Genomic_DNA"/>
</dbReference>
<dbReference type="Proteomes" id="UP001156666">
    <property type="component" value="Unassembled WGS sequence"/>
</dbReference>
<dbReference type="PANTHER" id="PTHR22960:SF0">
    <property type="entry name" value="MOLYBDENUM COFACTOR BIOSYNTHESIS PROTEIN 1"/>
    <property type="match status" value="1"/>
</dbReference>
<evidence type="ECO:0000313" key="10">
    <source>
        <dbReference type="EMBL" id="GLR17933.1"/>
    </source>
</evidence>
<dbReference type="GO" id="GO:0005525">
    <property type="term" value="F:GTP binding"/>
    <property type="evidence" value="ECO:0007669"/>
    <property type="project" value="UniProtKB-KW"/>
</dbReference>
<comment type="caution">
    <text evidence="10">The sequence shown here is derived from an EMBL/GenBank/DDBJ whole genome shotgun (WGS) entry which is preliminary data.</text>
</comment>
<dbReference type="InterPro" id="IPR013785">
    <property type="entry name" value="Aldolase_TIM"/>
</dbReference>
<dbReference type="AlphaFoldDB" id="A0AA37SNC0"/>
<keyword evidence="5" id="KW-0408">Iron</keyword>
<dbReference type="CDD" id="cd21117">
    <property type="entry name" value="Twitch_MoaA"/>
    <property type="match status" value="1"/>
</dbReference>
<keyword evidence="8" id="KW-0501">Molybdenum cofactor biosynthesis</keyword>
<dbReference type="GO" id="GO:0061798">
    <property type="term" value="F:GTP 3',8'-cyclase activity"/>
    <property type="evidence" value="ECO:0007669"/>
    <property type="project" value="TreeGrafter"/>
</dbReference>
<name>A0AA37SNC0_9BACT</name>
<evidence type="ECO:0000259" key="9">
    <source>
        <dbReference type="PROSITE" id="PS51918"/>
    </source>
</evidence>
<evidence type="ECO:0000256" key="2">
    <source>
        <dbReference type="ARBA" id="ARBA00022691"/>
    </source>
</evidence>
<dbReference type="InterPro" id="IPR010505">
    <property type="entry name" value="MoaA_twitch"/>
</dbReference>
<protein>
    <submittedName>
        <fullName evidence="10">GTP 3',8-cyclase</fullName>
    </submittedName>
</protein>
<keyword evidence="11" id="KW-1185">Reference proteome</keyword>
<dbReference type="PANTHER" id="PTHR22960">
    <property type="entry name" value="MOLYBDOPTERIN COFACTOR SYNTHESIS PROTEIN A"/>
    <property type="match status" value="1"/>
</dbReference>
<comment type="cofactor">
    <cofactor evidence="1">
        <name>[4Fe-4S] cluster</name>
        <dbReference type="ChEBI" id="CHEBI:49883"/>
    </cofactor>
</comment>
<feature type="domain" description="Radical SAM core" evidence="9">
    <location>
        <begin position="1"/>
        <end position="197"/>
    </location>
</feature>
<dbReference type="PROSITE" id="PS51918">
    <property type="entry name" value="RADICAL_SAM"/>
    <property type="match status" value="1"/>
</dbReference>
<sequence>MPEEGIKYVPKEELLSWEELLRLSRIFAKEGVSKVRITGGEPLLRRDIMFFIKGLSEIDGIEKINLTTNGTVTGKYLDELWKYGVRSINLSLDTLDKERFFAITRRDEYDVVMECFYRMIDMGFSVKINCVVMAGINDQDIIPLVKLTQELPVSVRFIEEMPFNGEGKEKGHLVWDYKKILSEIESTFPKINKLQDPANSTAYNYQLEGGQGSFGIIAAYSRTFCGSCNRIRLTPKGVVKTCLYDEGVFNIKNIMRAGATDEEISLAIYEAVSGKAKDGFEAEKKRALNFPVSESMSTIGG</sequence>
<evidence type="ECO:0000313" key="11">
    <source>
        <dbReference type="Proteomes" id="UP001156666"/>
    </source>
</evidence>
<evidence type="ECO:0000256" key="7">
    <source>
        <dbReference type="ARBA" id="ARBA00023134"/>
    </source>
</evidence>
<dbReference type="GO" id="GO:0061799">
    <property type="term" value="F:cyclic pyranopterin monophosphate synthase activity"/>
    <property type="evidence" value="ECO:0007669"/>
    <property type="project" value="TreeGrafter"/>
</dbReference>
<evidence type="ECO:0000256" key="6">
    <source>
        <dbReference type="ARBA" id="ARBA00023014"/>
    </source>
</evidence>
<keyword evidence="3" id="KW-0479">Metal-binding</keyword>
<dbReference type="GO" id="GO:0046872">
    <property type="term" value="F:metal ion binding"/>
    <property type="evidence" value="ECO:0007669"/>
    <property type="project" value="UniProtKB-KW"/>
</dbReference>
<keyword evidence="2" id="KW-0949">S-adenosyl-L-methionine</keyword>
<gene>
    <name evidence="10" type="primary">moaA</name>
    <name evidence="10" type="ORF">GCM10007940_25480</name>
</gene>
<dbReference type="InterPro" id="IPR013483">
    <property type="entry name" value="MoaA"/>
</dbReference>
<dbReference type="Pfam" id="PF06463">
    <property type="entry name" value="Mob_synth_C"/>
    <property type="match status" value="1"/>
</dbReference>
<keyword evidence="7" id="KW-0342">GTP-binding</keyword>
<dbReference type="InterPro" id="IPR058240">
    <property type="entry name" value="rSAM_sf"/>
</dbReference>
<evidence type="ECO:0000256" key="3">
    <source>
        <dbReference type="ARBA" id="ARBA00022723"/>
    </source>
</evidence>
<evidence type="ECO:0000256" key="1">
    <source>
        <dbReference type="ARBA" id="ARBA00001966"/>
    </source>
</evidence>
<dbReference type="GO" id="GO:0006777">
    <property type="term" value="P:Mo-molybdopterin cofactor biosynthetic process"/>
    <property type="evidence" value="ECO:0007669"/>
    <property type="project" value="UniProtKB-KW"/>
</dbReference>
<dbReference type="GO" id="GO:0051539">
    <property type="term" value="F:4 iron, 4 sulfur cluster binding"/>
    <property type="evidence" value="ECO:0007669"/>
    <property type="project" value="UniProtKB-KW"/>
</dbReference>
<reference evidence="10" key="2">
    <citation type="submission" date="2023-01" db="EMBL/GenBank/DDBJ databases">
        <title>Draft genome sequence of Portibacter lacus strain NBRC 108769.</title>
        <authorList>
            <person name="Sun Q."/>
            <person name="Mori K."/>
        </authorList>
    </citation>
    <scope>NUCLEOTIDE SEQUENCE</scope>
    <source>
        <strain evidence="10">NBRC 108769</strain>
    </source>
</reference>
<evidence type="ECO:0000256" key="8">
    <source>
        <dbReference type="ARBA" id="ARBA00023150"/>
    </source>
</evidence>
<dbReference type="NCBIfam" id="TIGR02666">
    <property type="entry name" value="moaA"/>
    <property type="match status" value="1"/>
</dbReference>
<evidence type="ECO:0000256" key="5">
    <source>
        <dbReference type="ARBA" id="ARBA00023004"/>
    </source>
</evidence>
<dbReference type="InterPro" id="IPR050105">
    <property type="entry name" value="MoCo_biosynth_MoaA/MoaC"/>
</dbReference>
<dbReference type="Gene3D" id="3.20.20.70">
    <property type="entry name" value="Aldolase class I"/>
    <property type="match status" value="1"/>
</dbReference>
<proteinExistence type="predicted"/>
<dbReference type="CDD" id="cd01335">
    <property type="entry name" value="Radical_SAM"/>
    <property type="match status" value="1"/>
</dbReference>
<keyword evidence="6" id="KW-0411">Iron-sulfur</keyword>
<organism evidence="10 11">
    <name type="scientific">Portibacter lacus</name>
    <dbReference type="NCBI Taxonomy" id="1099794"/>
    <lineage>
        <taxon>Bacteria</taxon>
        <taxon>Pseudomonadati</taxon>
        <taxon>Bacteroidota</taxon>
        <taxon>Saprospiria</taxon>
        <taxon>Saprospirales</taxon>
        <taxon>Haliscomenobacteraceae</taxon>
        <taxon>Portibacter</taxon>
    </lineage>
</organism>
<evidence type="ECO:0000256" key="4">
    <source>
        <dbReference type="ARBA" id="ARBA00022741"/>
    </source>
</evidence>
<dbReference type="Pfam" id="PF04055">
    <property type="entry name" value="Radical_SAM"/>
    <property type="match status" value="1"/>
</dbReference>
<reference evidence="10" key="1">
    <citation type="journal article" date="2014" name="Int. J. Syst. Evol. Microbiol.">
        <title>Complete genome sequence of Corynebacterium casei LMG S-19264T (=DSM 44701T), isolated from a smear-ripened cheese.</title>
        <authorList>
            <consortium name="US DOE Joint Genome Institute (JGI-PGF)"/>
            <person name="Walter F."/>
            <person name="Albersmeier A."/>
            <person name="Kalinowski J."/>
            <person name="Ruckert C."/>
        </authorList>
    </citation>
    <scope>NUCLEOTIDE SEQUENCE</scope>
    <source>
        <strain evidence="10">NBRC 108769</strain>
    </source>
</reference>
<dbReference type="InterPro" id="IPR007197">
    <property type="entry name" value="rSAM"/>
</dbReference>